<dbReference type="EMBL" id="BPQP01000100">
    <property type="protein sequence ID" value="GJD97693.1"/>
    <property type="molecule type" value="Genomic_DNA"/>
</dbReference>
<evidence type="ECO:0000313" key="3">
    <source>
        <dbReference type="EMBL" id="GJD97693.1"/>
    </source>
</evidence>
<feature type="region of interest" description="Disordered" evidence="1">
    <location>
        <begin position="1"/>
        <end position="33"/>
    </location>
</feature>
<feature type="region of interest" description="Disordered" evidence="1">
    <location>
        <begin position="361"/>
        <end position="412"/>
    </location>
</feature>
<reference evidence="3" key="1">
    <citation type="journal article" date="2021" name="Front. Microbiol.">
        <title>Comprehensive Comparative Genomics and Phenotyping of Methylobacterium Species.</title>
        <authorList>
            <person name="Alessa O."/>
            <person name="Ogura Y."/>
            <person name="Fujitani Y."/>
            <person name="Takami H."/>
            <person name="Hayashi T."/>
            <person name="Sahin N."/>
            <person name="Tani A."/>
        </authorList>
    </citation>
    <scope>NUCLEOTIDE SEQUENCE</scope>
    <source>
        <strain evidence="3">DSM 19015</strain>
    </source>
</reference>
<feature type="compositionally biased region" description="Polar residues" evidence="1">
    <location>
        <begin position="386"/>
        <end position="397"/>
    </location>
</feature>
<name>A0ABQ4S5D0_9HYPH</name>
<sequence length="412" mass="44258">MATHALALPAPHQNDADRSPSSSTLPDPGCLDPSHLGPLPQIPLIPEALRRQHHVFIPADHRFKAAARFLQALWREDRDLPIGTLGEPPGPRRKLGSLISSKAGELGGNFIDPEILPVVNRALVYRELGAVYELDRLKLNLLSSQPLVFNAFGHLARDLAFATRFVDALLPGLMAEVTHVLFEHSPGRGDPRFTQDGTAWDLAIRGRSATGQRVFIGVEAKYSEGCQEPLPRFSGRCAEIAPTAGLFVDPADPRLFRNPVQQLLRQHCLGATLLDADLADTAMQLLIAPAHNHLVTAAAASYARLLSDPVQGRIPFIYLTLEQVFAALATAGRPDTARALHRRYTDLWLIDGELGLEEAPAPASAAPAAAAPTPAVINHPEAPSPTAGSSLRPTATQRTKRSAKARSAATAA</sequence>
<evidence type="ECO:0000256" key="1">
    <source>
        <dbReference type="SAM" id="MobiDB-lite"/>
    </source>
</evidence>
<comment type="caution">
    <text evidence="3">The sequence shown here is derived from an EMBL/GenBank/DDBJ whole genome shotgun (WGS) entry which is preliminary data.</text>
</comment>
<dbReference type="InterPro" id="IPR048822">
    <property type="entry name" value="PDDEXK_13"/>
</dbReference>
<evidence type="ECO:0000313" key="4">
    <source>
        <dbReference type="Proteomes" id="UP001055125"/>
    </source>
</evidence>
<feature type="domain" description="PD-(D/E)XK nuclease-like" evidence="2">
    <location>
        <begin position="59"/>
        <end position="346"/>
    </location>
</feature>
<accession>A0ABQ4S5D0</accession>
<proteinExistence type="predicted"/>
<dbReference type="Proteomes" id="UP001055125">
    <property type="component" value="Unassembled WGS sequence"/>
</dbReference>
<dbReference type="RefSeq" id="WP_238246745.1">
    <property type="nucleotide sequence ID" value="NZ_BPQP01000100.1"/>
</dbReference>
<keyword evidence="4" id="KW-1185">Reference proteome</keyword>
<reference evidence="3" key="2">
    <citation type="submission" date="2021-08" db="EMBL/GenBank/DDBJ databases">
        <authorList>
            <person name="Tani A."/>
            <person name="Ola A."/>
            <person name="Ogura Y."/>
            <person name="Katsura K."/>
            <person name="Hayashi T."/>
        </authorList>
    </citation>
    <scope>NUCLEOTIDE SEQUENCE</scope>
    <source>
        <strain evidence="3">DSM 19015</strain>
    </source>
</reference>
<protein>
    <recommendedName>
        <fullName evidence="2">PD-(D/E)XK nuclease-like domain-containing protein</fullName>
    </recommendedName>
</protein>
<organism evidence="3 4">
    <name type="scientific">Methylobacterium iners</name>
    <dbReference type="NCBI Taxonomy" id="418707"/>
    <lineage>
        <taxon>Bacteria</taxon>
        <taxon>Pseudomonadati</taxon>
        <taxon>Pseudomonadota</taxon>
        <taxon>Alphaproteobacteria</taxon>
        <taxon>Hyphomicrobiales</taxon>
        <taxon>Methylobacteriaceae</taxon>
        <taxon>Methylobacterium</taxon>
    </lineage>
</organism>
<gene>
    <name evidence="3" type="ORF">OCOJLMKI_4926</name>
</gene>
<dbReference type="Pfam" id="PF20796">
    <property type="entry name" value="PDDEXK_13"/>
    <property type="match status" value="1"/>
</dbReference>
<feature type="compositionally biased region" description="Low complexity" evidence="1">
    <location>
        <begin position="361"/>
        <end position="375"/>
    </location>
</feature>
<evidence type="ECO:0000259" key="2">
    <source>
        <dbReference type="Pfam" id="PF20796"/>
    </source>
</evidence>